<evidence type="ECO:0000313" key="9">
    <source>
        <dbReference type="EMBL" id="AZQ72622.1"/>
    </source>
</evidence>
<feature type="chain" id="PRO_5019121041" description="Subtilisin inhibitor domain-containing protein" evidence="7">
    <location>
        <begin position="24"/>
        <end position="153"/>
    </location>
</feature>
<dbReference type="OrthoDB" id="3427327at2"/>
<comment type="similarity">
    <text evidence="2">Belongs to the protease inhibitor I16 (SSI) family.</text>
</comment>
<accession>A0A3S9PJY7</accession>
<reference evidence="9 10" key="1">
    <citation type="submission" date="2018-12" db="EMBL/GenBank/DDBJ databases">
        <title>The whole draft genome of Streptomyce luteoverticillatus CGMCC 15060.</title>
        <authorList>
            <person name="Feng Z."/>
            <person name="Chen G."/>
            <person name="Zhang J."/>
            <person name="Zhu H."/>
            <person name="Yu X."/>
            <person name="Zhang W."/>
            <person name="Zhang X."/>
        </authorList>
    </citation>
    <scope>NUCLEOTIDE SEQUENCE [LARGE SCALE GENOMIC DNA]</scope>
    <source>
        <strain evidence="9 10">CGMCC 15060</strain>
    </source>
</reference>
<dbReference type="Pfam" id="PF00720">
    <property type="entry name" value="SSI"/>
    <property type="match status" value="1"/>
</dbReference>
<keyword evidence="7" id="KW-0732">Signal</keyword>
<sequence>MPLRRLALAAALAPTLLAPAASAAPLPPDGLDRSADHLTVTVTDTGRSDAHYELYCHPAGGTHPRAKEACAQLDGQTTWGKDLFSPVPKGADCTMVYGGPDRAHVSGIWAGRPVNADFSKANGCEIARWNRFSSVFGESKGSPKKTPVGSRLG</sequence>
<organism evidence="9 10">
    <name type="scientific">Streptomyces luteoverticillatus</name>
    <name type="common">Streptoverticillium luteoverticillatus</name>
    <dbReference type="NCBI Taxonomy" id="66425"/>
    <lineage>
        <taxon>Bacteria</taxon>
        <taxon>Bacillati</taxon>
        <taxon>Actinomycetota</taxon>
        <taxon>Actinomycetes</taxon>
        <taxon>Kitasatosporales</taxon>
        <taxon>Streptomycetaceae</taxon>
        <taxon>Streptomyces</taxon>
    </lineage>
</organism>
<protein>
    <recommendedName>
        <fullName evidence="8">Subtilisin inhibitor domain-containing protein</fullName>
    </recommendedName>
</protein>
<dbReference type="EMBL" id="CP034587">
    <property type="protein sequence ID" value="AZQ72622.1"/>
    <property type="molecule type" value="Genomic_DNA"/>
</dbReference>
<dbReference type="AlphaFoldDB" id="A0A3S9PJY7"/>
<keyword evidence="4" id="KW-0646">Protease inhibitor</keyword>
<evidence type="ECO:0000256" key="2">
    <source>
        <dbReference type="ARBA" id="ARBA00010472"/>
    </source>
</evidence>
<name>A0A3S9PJY7_STRLT</name>
<evidence type="ECO:0000256" key="1">
    <source>
        <dbReference type="ARBA" id="ARBA00004613"/>
    </source>
</evidence>
<keyword evidence="6" id="KW-1015">Disulfide bond</keyword>
<dbReference type="Proteomes" id="UP000267900">
    <property type="component" value="Chromosome"/>
</dbReference>
<keyword evidence="10" id="KW-1185">Reference proteome</keyword>
<dbReference type="InterPro" id="IPR020054">
    <property type="entry name" value="Prot_inh_SSI_I16_CS"/>
</dbReference>
<feature type="signal peptide" evidence="7">
    <location>
        <begin position="1"/>
        <end position="23"/>
    </location>
</feature>
<dbReference type="InterPro" id="IPR036819">
    <property type="entry name" value="Subtilisin_inhibitor-like_sf"/>
</dbReference>
<evidence type="ECO:0000256" key="4">
    <source>
        <dbReference type="ARBA" id="ARBA00022690"/>
    </source>
</evidence>
<keyword evidence="3" id="KW-0964">Secreted</keyword>
<dbReference type="Gene3D" id="3.30.350.10">
    <property type="entry name" value="Subtilisin inhibitor-like"/>
    <property type="match status" value="1"/>
</dbReference>
<dbReference type="InterPro" id="IPR023549">
    <property type="entry name" value="Subtilisin_inhibitor"/>
</dbReference>
<evidence type="ECO:0000256" key="7">
    <source>
        <dbReference type="SAM" id="SignalP"/>
    </source>
</evidence>
<feature type="domain" description="Subtilisin inhibitor" evidence="8">
    <location>
        <begin position="37"/>
        <end position="116"/>
    </location>
</feature>
<dbReference type="PROSITE" id="PS00999">
    <property type="entry name" value="SSI"/>
    <property type="match status" value="1"/>
</dbReference>
<dbReference type="GO" id="GO:0004867">
    <property type="term" value="F:serine-type endopeptidase inhibitor activity"/>
    <property type="evidence" value="ECO:0007669"/>
    <property type="project" value="UniProtKB-KW"/>
</dbReference>
<evidence type="ECO:0000313" key="10">
    <source>
        <dbReference type="Proteomes" id="UP000267900"/>
    </source>
</evidence>
<comment type="subcellular location">
    <subcellularLocation>
        <location evidence="1">Secreted</location>
    </subcellularLocation>
</comment>
<dbReference type="SUPFAM" id="SSF55399">
    <property type="entry name" value="Subtilisin inhibitor"/>
    <property type="match status" value="1"/>
</dbReference>
<evidence type="ECO:0000256" key="6">
    <source>
        <dbReference type="ARBA" id="ARBA00023157"/>
    </source>
</evidence>
<keyword evidence="5" id="KW-0722">Serine protease inhibitor</keyword>
<evidence type="ECO:0000259" key="8">
    <source>
        <dbReference type="Pfam" id="PF00720"/>
    </source>
</evidence>
<proteinExistence type="inferred from homology"/>
<dbReference type="RefSeq" id="WP_126915141.1">
    <property type="nucleotide sequence ID" value="NZ_CP034587.1"/>
</dbReference>
<evidence type="ECO:0000256" key="3">
    <source>
        <dbReference type="ARBA" id="ARBA00022525"/>
    </source>
</evidence>
<evidence type="ECO:0000256" key="5">
    <source>
        <dbReference type="ARBA" id="ARBA00022900"/>
    </source>
</evidence>
<gene>
    <name evidence="9" type="ORF">EKH77_16595</name>
</gene>
<dbReference type="GO" id="GO:0005576">
    <property type="term" value="C:extracellular region"/>
    <property type="evidence" value="ECO:0007669"/>
    <property type="project" value="UniProtKB-SubCell"/>
</dbReference>